<dbReference type="PANTHER" id="PTHR35604">
    <property type="entry name" value="TRANSPOSASE INSH FOR INSERTION SEQUENCE ELEMENT IS5A-RELATED"/>
    <property type="match status" value="1"/>
</dbReference>
<keyword evidence="3" id="KW-1185">Reference proteome</keyword>
<gene>
    <name evidence="2" type="ORF">FVF58_37530</name>
</gene>
<dbReference type="RefSeq" id="WP_149674734.1">
    <property type="nucleotide sequence ID" value="NZ_VTUZ01000037.1"/>
</dbReference>
<evidence type="ECO:0000313" key="3">
    <source>
        <dbReference type="Proteomes" id="UP000325273"/>
    </source>
</evidence>
<feature type="non-terminal residue" evidence="2">
    <location>
        <position position="111"/>
    </location>
</feature>
<dbReference type="InterPro" id="IPR008490">
    <property type="entry name" value="Transposase_InsH_N"/>
</dbReference>
<accession>A0A5B0GH24</accession>
<feature type="domain" description="Transposase InsH N-terminal" evidence="1">
    <location>
        <begin position="16"/>
        <end position="111"/>
    </location>
</feature>
<protein>
    <submittedName>
        <fullName evidence="2">Transposase</fullName>
    </submittedName>
</protein>
<evidence type="ECO:0000259" key="1">
    <source>
        <dbReference type="Pfam" id="PF05598"/>
    </source>
</evidence>
<dbReference type="AlphaFoldDB" id="A0A5B0GH24"/>
<sequence>MRGADTFTESLFSVRKLDDFVPTSHPLRSIRVMANEALAKMDRVFAGMYEADIKGGRPSIAPEKLLRAMLVQVLYSVRSERQLMEQTQYNLLFRWFIGLSMDDSVWVATVF</sequence>
<organism evidence="2 3">
    <name type="scientific">Paraburkholderia panacisoli</name>
    <dbReference type="NCBI Taxonomy" id="2603818"/>
    <lineage>
        <taxon>Bacteria</taxon>
        <taxon>Pseudomonadati</taxon>
        <taxon>Pseudomonadota</taxon>
        <taxon>Betaproteobacteria</taxon>
        <taxon>Burkholderiales</taxon>
        <taxon>Burkholderiaceae</taxon>
        <taxon>Paraburkholderia</taxon>
    </lineage>
</organism>
<dbReference type="PANTHER" id="PTHR35604:SF2">
    <property type="entry name" value="TRANSPOSASE INSH FOR INSERTION SEQUENCE ELEMENT IS5A-RELATED"/>
    <property type="match status" value="1"/>
</dbReference>
<dbReference type="Pfam" id="PF05598">
    <property type="entry name" value="DUF772"/>
    <property type="match status" value="1"/>
</dbReference>
<name>A0A5B0GH24_9BURK</name>
<evidence type="ECO:0000313" key="2">
    <source>
        <dbReference type="EMBL" id="KAA1002612.1"/>
    </source>
</evidence>
<reference evidence="2 3" key="1">
    <citation type="submission" date="2019-08" db="EMBL/GenBank/DDBJ databases">
        <title>Paraburkholderia sp. DCY113.</title>
        <authorList>
            <person name="Kang J."/>
        </authorList>
    </citation>
    <scope>NUCLEOTIDE SEQUENCE [LARGE SCALE GENOMIC DNA]</scope>
    <source>
        <strain evidence="2 3">DCY113</strain>
    </source>
</reference>
<dbReference type="EMBL" id="VTUZ01000037">
    <property type="protein sequence ID" value="KAA1002612.1"/>
    <property type="molecule type" value="Genomic_DNA"/>
</dbReference>
<proteinExistence type="predicted"/>
<comment type="caution">
    <text evidence="2">The sequence shown here is derived from an EMBL/GenBank/DDBJ whole genome shotgun (WGS) entry which is preliminary data.</text>
</comment>
<dbReference type="Proteomes" id="UP000325273">
    <property type="component" value="Unassembled WGS sequence"/>
</dbReference>